<accession>A0ABQ2YW98</accession>
<keyword evidence="3" id="KW-1185">Reference proteome</keyword>
<evidence type="ECO:0000313" key="2">
    <source>
        <dbReference type="EMBL" id="GGX94468.1"/>
    </source>
</evidence>
<feature type="region of interest" description="Disordered" evidence="1">
    <location>
        <begin position="132"/>
        <end position="158"/>
    </location>
</feature>
<dbReference type="EMBL" id="BMUT01000010">
    <property type="protein sequence ID" value="GGX94468.1"/>
    <property type="molecule type" value="Genomic_DNA"/>
</dbReference>
<protein>
    <recommendedName>
        <fullName evidence="4">Nucleopolyhedrovirus P10 family protein</fullName>
    </recommendedName>
</protein>
<evidence type="ECO:0008006" key="4">
    <source>
        <dbReference type="Google" id="ProtNLM"/>
    </source>
</evidence>
<evidence type="ECO:0000313" key="3">
    <source>
        <dbReference type="Proteomes" id="UP000659223"/>
    </source>
</evidence>
<comment type="caution">
    <text evidence="2">The sequence shown here is derived from an EMBL/GenBank/DDBJ whole genome shotgun (WGS) entry which is preliminary data.</text>
</comment>
<evidence type="ECO:0000256" key="1">
    <source>
        <dbReference type="SAM" id="MobiDB-lite"/>
    </source>
</evidence>
<reference evidence="3" key="1">
    <citation type="journal article" date="2019" name="Int. J. Syst. Evol. Microbiol.">
        <title>The Global Catalogue of Microorganisms (GCM) 10K type strain sequencing project: providing services to taxonomists for standard genome sequencing and annotation.</title>
        <authorList>
            <consortium name="The Broad Institute Genomics Platform"/>
            <consortium name="The Broad Institute Genome Sequencing Center for Infectious Disease"/>
            <person name="Wu L."/>
            <person name="Ma J."/>
        </authorList>
    </citation>
    <scope>NUCLEOTIDE SEQUENCE [LARGE SCALE GENOMIC DNA]</scope>
    <source>
        <strain evidence="3">JCM 4586</strain>
    </source>
</reference>
<feature type="compositionally biased region" description="Low complexity" evidence="1">
    <location>
        <begin position="145"/>
        <end position="156"/>
    </location>
</feature>
<dbReference type="Proteomes" id="UP000659223">
    <property type="component" value="Unassembled WGS sequence"/>
</dbReference>
<dbReference type="RefSeq" id="WP_308433735.1">
    <property type="nucleotide sequence ID" value="NZ_BMUT01000010.1"/>
</dbReference>
<sequence length="223" mass="23391">MVAADQWAQTVRRQLALGRLLPLGGAADGAWITESAAAGVLRRAAHAALPAVRLEAVRIALVNPDSPPAVPPPPSALPPGPLRIEADCATTAEVPFPETAARLRAVLGRCAAERIGLRVESVDLRLTELLDAEPPPRTADPTPPQAQAQTQTQQDPLTRAVLAVPGVARLTLRHRDGHVQADIAVTSDHRPLDVARAVRTAVARASTQVTTPPSTISVMVTAI</sequence>
<gene>
    <name evidence="2" type="ORF">GCM10010324_45400</name>
</gene>
<proteinExistence type="predicted"/>
<name>A0ABQ2YW98_9ACTN</name>
<feature type="compositionally biased region" description="Pro residues" evidence="1">
    <location>
        <begin position="133"/>
        <end position="144"/>
    </location>
</feature>
<organism evidence="2 3">
    <name type="scientific">Streptomyces hiroshimensis</name>
    <dbReference type="NCBI Taxonomy" id="66424"/>
    <lineage>
        <taxon>Bacteria</taxon>
        <taxon>Bacillati</taxon>
        <taxon>Actinomycetota</taxon>
        <taxon>Actinomycetes</taxon>
        <taxon>Kitasatosporales</taxon>
        <taxon>Streptomycetaceae</taxon>
        <taxon>Streptomyces</taxon>
    </lineage>
</organism>